<dbReference type="InterPro" id="IPR003439">
    <property type="entry name" value="ABC_transporter-like_ATP-bd"/>
</dbReference>
<sequence>MTDDILTLESLTAGYLADVPVLEGVDLAIAPGQAIGIIGRNGAGKSCLAMTIAGALAPQHGAIRLAGEDISATSARARVRSGIALVPEGRQVFAQLSVRENLVAAAYGVGRRLTGSAFGQVTEFFPILKKKESHLAASLSGGEQQMLAIARALVQSPQVIVCDEPSLGLAPVAIDSLAQTLATIRDSGVAFILMEQNRGLLEDLCSSVNLLDAGRIKMTVSPEELSRPEVMAAYLGHAPTADAL</sequence>
<evidence type="ECO:0000256" key="2">
    <source>
        <dbReference type="ARBA" id="ARBA00022448"/>
    </source>
</evidence>
<evidence type="ECO:0000256" key="1">
    <source>
        <dbReference type="ARBA" id="ARBA00005417"/>
    </source>
</evidence>
<feature type="domain" description="ABC transporter" evidence="6">
    <location>
        <begin position="6"/>
        <end position="238"/>
    </location>
</feature>
<evidence type="ECO:0000259" key="6">
    <source>
        <dbReference type="PROSITE" id="PS50893"/>
    </source>
</evidence>
<keyword evidence="4 7" id="KW-0067">ATP-binding</keyword>
<keyword evidence="3" id="KW-0547">Nucleotide-binding</keyword>
<name>A0ABR8MG58_9ACTN</name>
<accession>A0ABR8MG58</accession>
<comment type="caution">
    <text evidence="7">The sequence shown here is derived from an EMBL/GenBank/DDBJ whole genome shotgun (WGS) entry which is preliminary data.</text>
</comment>
<dbReference type="Pfam" id="PF00005">
    <property type="entry name" value="ABC_tran"/>
    <property type="match status" value="1"/>
</dbReference>
<dbReference type="PANTHER" id="PTHR43820:SF4">
    <property type="entry name" value="HIGH-AFFINITY BRANCHED-CHAIN AMINO ACID TRANSPORT ATP-BINDING PROTEIN LIVF"/>
    <property type="match status" value="1"/>
</dbReference>
<dbReference type="InterPro" id="IPR003593">
    <property type="entry name" value="AAA+_ATPase"/>
</dbReference>
<keyword evidence="2" id="KW-0813">Transport</keyword>
<organism evidence="7 8">
    <name type="scientific">Nocardioides hwasunensis</name>
    <dbReference type="NCBI Taxonomy" id="397258"/>
    <lineage>
        <taxon>Bacteria</taxon>
        <taxon>Bacillati</taxon>
        <taxon>Actinomycetota</taxon>
        <taxon>Actinomycetes</taxon>
        <taxon>Propionibacteriales</taxon>
        <taxon>Nocardioidaceae</taxon>
        <taxon>Nocardioides</taxon>
    </lineage>
</organism>
<dbReference type="Gene3D" id="3.40.50.300">
    <property type="entry name" value="P-loop containing nucleotide triphosphate hydrolases"/>
    <property type="match status" value="1"/>
</dbReference>
<dbReference type="InterPro" id="IPR052156">
    <property type="entry name" value="BCAA_Transport_ATP-bd_LivF"/>
</dbReference>
<gene>
    <name evidence="7" type="ORF">IEZ25_10605</name>
</gene>
<dbReference type="PANTHER" id="PTHR43820">
    <property type="entry name" value="HIGH-AFFINITY BRANCHED-CHAIN AMINO ACID TRANSPORT ATP-BINDING PROTEIN LIVF"/>
    <property type="match status" value="1"/>
</dbReference>
<evidence type="ECO:0000256" key="5">
    <source>
        <dbReference type="ARBA" id="ARBA00022970"/>
    </source>
</evidence>
<dbReference type="InterPro" id="IPR017871">
    <property type="entry name" value="ABC_transporter-like_CS"/>
</dbReference>
<protein>
    <submittedName>
        <fullName evidence="7">ATP-binding cassette domain-containing protein</fullName>
    </submittedName>
</protein>
<dbReference type="RefSeq" id="WP_191199402.1">
    <property type="nucleotide sequence ID" value="NZ_BAAAPA010000005.1"/>
</dbReference>
<reference evidence="7 8" key="1">
    <citation type="submission" date="2020-09" db="EMBL/GenBank/DDBJ databases">
        <title>novel species in genus Nocardioides.</title>
        <authorList>
            <person name="Zhang G."/>
        </authorList>
    </citation>
    <scope>NUCLEOTIDE SEQUENCE [LARGE SCALE GENOMIC DNA]</scope>
    <source>
        <strain evidence="7 8">19197</strain>
    </source>
</reference>
<dbReference type="EMBL" id="JACXYY010000004">
    <property type="protein sequence ID" value="MBD3915065.1"/>
    <property type="molecule type" value="Genomic_DNA"/>
</dbReference>
<evidence type="ECO:0000256" key="4">
    <source>
        <dbReference type="ARBA" id="ARBA00022840"/>
    </source>
</evidence>
<comment type="similarity">
    <text evidence="1">Belongs to the ABC transporter superfamily.</text>
</comment>
<dbReference type="PROSITE" id="PS50893">
    <property type="entry name" value="ABC_TRANSPORTER_2"/>
    <property type="match status" value="1"/>
</dbReference>
<proteinExistence type="inferred from homology"/>
<dbReference type="GO" id="GO:0005524">
    <property type="term" value="F:ATP binding"/>
    <property type="evidence" value="ECO:0007669"/>
    <property type="project" value="UniProtKB-KW"/>
</dbReference>
<evidence type="ECO:0000313" key="8">
    <source>
        <dbReference type="Proteomes" id="UP000649289"/>
    </source>
</evidence>
<evidence type="ECO:0000313" key="7">
    <source>
        <dbReference type="EMBL" id="MBD3915065.1"/>
    </source>
</evidence>
<dbReference type="InterPro" id="IPR027417">
    <property type="entry name" value="P-loop_NTPase"/>
</dbReference>
<dbReference type="SMART" id="SM00382">
    <property type="entry name" value="AAA"/>
    <property type="match status" value="1"/>
</dbReference>
<evidence type="ECO:0000256" key="3">
    <source>
        <dbReference type="ARBA" id="ARBA00022741"/>
    </source>
</evidence>
<dbReference type="PROSITE" id="PS00211">
    <property type="entry name" value="ABC_TRANSPORTER_1"/>
    <property type="match status" value="1"/>
</dbReference>
<keyword evidence="5" id="KW-0029">Amino-acid transport</keyword>
<dbReference type="SUPFAM" id="SSF52540">
    <property type="entry name" value="P-loop containing nucleoside triphosphate hydrolases"/>
    <property type="match status" value="1"/>
</dbReference>
<dbReference type="Proteomes" id="UP000649289">
    <property type="component" value="Unassembled WGS sequence"/>
</dbReference>
<keyword evidence="8" id="KW-1185">Reference proteome</keyword>